<feature type="compositionally biased region" description="Low complexity" evidence="1">
    <location>
        <begin position="485"/>
        <end position="497"/>
    </location>
</feature>
<dbReference type="AlphaFoldDB" id="A0AAW0BVS8"/>
<feature type="transmembrane region" description="Helical" evidence="2">
    <location>
        <begin position="606"/>
        <end position="626"/>
    </location>
</feature>
<organism evidence="3 4">
    <name type="scientific">Paramarasmius palmivorus</name>
    <dbReference type="NCBI Taxonomy" id="297713"/>
    <lineage>
        <taxon>Eukaryota</taxon>
        <taxon>Fungi</taxon>
        <taxon>Dikarya</taxon>
        <taxon>Basidiomycota</taxon>
        <taxon>Agaricomycotina</taxon>
        <taxon>Agaricomycetes</taxon>
        <taxon>Agaricomycetidae</taxon>
        <taxon>Agaricales</taxon>
        <taxon>Marasmiineae</taxon>
        <taxon>Marasmiaceae</taxon>
        <taxon>Paramarasmius</taxon>
    </lineage>
</organism>
<protein>
    <submittedName>
        <fullName evidence="3">Uncharacterized protein</fullName>
    </submittedName>
</protein>
<name>A0AAW0BVS8_9AGAR</name>
<evidence type="ECO:0000313" key="4">
    <source>
        <dbReference type="Proteomes" id="UP001383192"/>
    </source>
</evidence>
<dbReference type="Gene3D" id="3.80.10.10">
    <property type="entry name" value="Ribonuclease Inhibitor"/>
    <property type="match status" value="1"/>
</dbReference>
<keyword evidence="4" id="KW-1185">Reference proteome</keyword>
<feature type="region of interest" description="Disordered" evidence="1">
    <location>
        <begin position="397"/>
        <end position="437"/>
    </location>
</feature>
<keyword evidence="2" id="KW-1133">Transmembrane helix</keyword>
<evidence type="ECO:0000256" key="2">
    <source>
        <dbReference type="SAM" id="Phobius"/>
    </source>
</evidence>
<keyword evidence="2" id="KW-0472">Membrane</keyword>
<keyword evidence="2" id="KW-0812">Transmembrane</keyword>
<feature type="compositionally biased region" description="Basic residues" evidence="1">
    <location>
        <begin position="415"/>
        <end position="433"/>
    </location>
</feature>
<feature type="region of interest" description="Disordered" evidence="1">
    <location>
        <begin position="480"/>
        <end position="525"/>
    </location>
</feature>
<accession>A0AAW0BVS8</accession>
<dbReference type="EMBL" id="JAYKXP010000069">
    <property type="protein sequence ID" value="KAK7031262.1"/>
    <property type="molecule type" value="Genomic_DNA"/>
</dbReference>
<sequence>MKQTDSDLLPSSFPGSQRLCNDIIVEVLERHIQAMGVQGNVGLLLLRKAISSRNIKLWTKSQLMNISQTLRQYPPRATFIKALWMCIGGSGEPIQYRFLTPDYPHQWPPRAWANISSWNDVTSVRGLLEIAAPSMERLTIQGHQTGFNSTTIFQSLHLPHITHLELSSVPRDAMCGVALPYLTHLRLVIEVVFDHSPEVAQRLLDFPSLTHLYLSLHGHCLDIYHFIRHLETPATVRALAVETNMGQQTAMEFQDLWSFDVHPRLVFIVDEQCAQTISRGLEPEEWEKLKQRFCLFPKNEWLVEQLTDFMLVKSGGRSNIWKDIEEKVTQNWSDFDKEFEGYEVQKQEFLAEATNFQSTVDISGDDLAYLTSLSRSSFVQVTYDDFVKLHYSHTMTNRTSQGKASRTTAEEAPSSRRKAPQCLKCRRPRKGHPRSGCPFVDGEAHAALDTVIEAFGTMDISGADGNGYATKQMAKGVMQVPQNKSVPSSSDGSFPSSTTAEDPTSGHDEDATHTGTSPTEESHRQFLSQLRTLTAVNEYVITANSARDINPPDGLYVRIIPADTRFEKSILIVGEVETEVEKAYRRRLSERESADTSTDGHGVGSLAAVAGGALVGAIATFTGFAFT</sequence>
<feature type="compositionally biased region" description="Polar residues" evidence="1">
    <location>
        <begin position="513"/>
        <end position="525"/>
    </location>
</feature>
<evidence type="ECO:0000256" key="1">
    <source>
        <dbReference type="SAM" id="MobiDB-lite"/>
    </source>
</evidence>
<gene>
    <name evidence="3" type="ORF">VNI00_013513</name>
</gene>
<evidence type="ECO:0000313" key="3">
    <source>
        <dbReference type="EMBL" id="KAK7031262.1"/>
    </source>
</evidence>
<proteinExistence type="predicted"/>
<dbReference type="InterPro" id="IPR032675">
    <property type="entry name" value="LRR_dom_sf"/>
</dbReference>
<dbReference type="Proteomes" id="UP001383192">
    <property type="component" value="Unassembled WGS sequence"/>
</dbReference>
<comment type="caution">
    <text evidence="3">The sequence shown here is derived from an EMBL/GenBank/DDBJ whole genome shotgun (WGS) entry which is preliminary data.</text>
</comment>
<feature type="compositionally biased region" description="Polar residues" evidence="1">
    <location>
        <begin position="397"/>
        <end position="407"/>
    </location>
</feature>
<reference evidence="3 4" key="1">
    <citation type="submission" date="2024-01" db="EMBL/GenBank/DDBJ databases">
        <title>A draft genome for a cacao thread blight-causing isolate of Paramarasmius palmivorus.</title>
        <authorList>
            <person name="Baruah I.K."/>
            <person name="Bukari Y."/>
            <person name="Amoako-Attah I."/>
            <person name="Meinhardt L.W."/>
            <person name="Bailey B.A."/>
            <person name="Cohen S.P."/>
        </authorList>
    </citation>
    <scope>NUCLEOTIDE SEQUENCE [LARGE SCALE GENOMIC DNA]</scope>
    <source>
        <strain evidence="3 4">GH-12</strain>
    </source>
</reference>